<sequence>MTLIPPPPSEAEKWIGLGIAIAKWGYRVVVLNLPTCRRETISRALASAEGALVYIRYSHVVAYRGFGAVLNQAPFSEERVAEEARSNIKYALCWRRCLELPRSRGEVVDLGEVPEALRGLRRWLADWASRGHFVNGP</sequence>
<name>A0ACC6V0R5_9CREN</name>
<reference evidence="1" key="1">
    <citation type="submission" date="2024-07" db="EMBL/GenBank/DDBJ databases">
        <title>Metagenome and Metagenome-Assembled Genomes of Archaea from a hot spring from the geothermal field of Los Azufres, Mexico.</title>
        <authorList>
            <person name="Marin-Paredes R."/>
            <person name="Martinez-Romero E."/>
            <person name="Servin-Garciduenas L.E."/>
        </authorList>
    </citation>
    <scope>NUCLEOTIDE SEQUENCE</scope>
</reference>
<evidence type="ECO:0000313" key="1">
    <source>
        <dbReference type="EMBL" id="MFB6490225.1"/>
    </source>
</evidence>
<dbReference type="EMBL" id="JZWT02000006">
    <property type="protein sequence ID" value="MFB6490225.1"/>
    <property type="molecule type" value="Genomic_DNA"/>
</dbReference>
<accession>A0ACC6V0R5</accession>
<dbReference type="Proteomes" id="UP000033636">
    <property type="component" value="Unassembled WGS sequence"/>
</dbReference>
<comment type="caution">
    <text evidence="1">The sequence shown here is derived from an EMBL/GenBank/DDBJ whole genome shotgun (WGS) entry which is preliminary data.</text>
</comment>
<protein>
    <submittedName>
        <fullName evidence="1">Uncharacterized protein</fullName>
    </submittedName>
</protein>
<organism evidence="1 2">
    <name type="scientific">Thermoproteus sp. AZ2</name>
    <dbReference type="NCBI Taxonomy" id="1609232"/>
    <lineage>
        <taxon>Archaea</taxon>
        <taxon>Thermoproteota</taxon>
        <taxon>Thermoprotei</taxon>
        <taxon>Thermoproteales</taxon>
        <taxon>Thermoproteaceae</taxon>
        <taxon>Thermoproteus</taxon>
    </lineage>
</organism>
<evidence type="ECO:0000313" key="2">
    <source>
        <dbReference type="Proteomes" id="UP000033636"/>
    </source>
</evidence>
<proteinExistence type="predicted"/>
<gene>
    <name evidence="1" type="ORF">TU35_003080</name>
</gene>